<dbReference type="Proteomes" id="UP000001941">
    <property type="component" value="Chromosome"/>
</dbReference>
<proteinExistence type="predicted"/>
<reference evidence="2" key="1">
    <citation type="journal article" date="2016" name="Stand. Genomic Sci.">
        <title>Complete genome sequence of Methanospirillum hungatei type strain JF1.</title>
        <authorList>
            <person name="Gunsalus R.P."/>
            <person name="Cook L.E."/>
            <person name="Crable B."/>
            <person name="Rohlin L."/>
            <person name="McDonald E."/>
            <person name="Mouttaki H."/>
            <person name="Sieber J.R."/>
            <person name="Poweleit N."/>
            <person name="Zhou H."/>
            <person name="Lapidus A.L."/>
            <person name="Daligault H.E."/>
            <person name="Land M."/>
            <person name="Gilna P."/>
            <person name="Ivanova N."/>
            <person name="Kyrpides N."/>
            <person name="Culley D.E."/>
            <person name="McInerney M.J."/>
        </authorList>
    </citation>
    <scope>NUCLEOTIDE SEQUENCE [LARGE SCALE GENOMIC DNA]</scope>
    <source>
        <strain evidence="2">ATCC 27890 / DSM 864 / NBRC 100397 / JF-1</strain>
    </source>
</reference>
<protein>
    <submittedName>
        <fullName evidence="1">Uncharacterized protein</fullName>
    </submittedName>
</protein>
<dbReference type="RefSeq" id="WP_011447788.1">
    <property type="nucleotide sequence ID" value="NC_007796.1"/>
</dbReference>
<dbReference type="eggNOG" id="arCOG09594">
    <property type="taxonomic scope" value="Archaea"/>
</dbReference>
<dbReference type="GeneID" id="3923527"/>
<dbReference type="EMBL" id="CP000254">
    <property type="protein sequence ID" value="ABD40509.1"/>
    <property type="molecule type" value="Genomic_DNA"/>
</dbReference>
<keyword evidence="2" id="KW-1185">Reference proteome</keyword>
<dbReference type="AlphaFoldDB" id="Q2FN32"/>
<accession>Q2FN32</accession>
<gene>
    <name evidence="1" type="ordered locus">Mhun_0757</name>
</gene>
<sequence>MLGMENMAKQFLSSPEGQKMIMDFISSPDGINTIKKMVGTPEGKRAFGSLIKTVLPALGVGNEEMGMITGIIDKFL</sequence>
<dbReference type="EnsemblBacteria" id="ABD40509">
    <property type="protein sequence ID" value="ABD40509"/>
    <property type="gene ID" value="Mhun_0757"/>
</dbReference>
<dbReference type="KEGG" id="mhu:Mhun_0757"/>
<name>Q2FN32_METHJ</name>
<dbReference type="OrthoDB" id="375523at2157"/>
<dbReference type="InParanoid" id="Q2FN32"/>
<evidence type="ECO:0000313" key="2">
    <source>
        <dbReference type="Proteomes" id="UP000001941"/>
    </source>
</evidence>
<evidence type="ECO:0000313" key="1">
    <source>
        <dbReference type="EMBL" id="ABD40509.1"/>
    </source>
</evidence>
<dbReference type="HOGENOM" id="CLU_2645913_0_0_2"/>
<organism evidence="1 2">
    <name type="scientific">Methanospirillum hungatei JF-1 (strain ATCC 27890 / DSM 864 / NBRC 100397 / JF-1)</name>
    <dbReference type="NCBI Taxonomy" id="323259"/>
    <lineage>
        <taxon>Archaea</taxon>
        <taxon>Methanobacteriati</taxon>
        <taxon>Methanobacteriota</taxon>
        <taxon>Stenosarchaea group</taxon>
        <taxon>Methanomicrobia</taxon>
        <taxon>Methanomicrobiales</taxon>
        <taxon>Methanospirillaceae</taxon>
        <taxon>Methanospirillum</taxon>
    </lineage>
</organism>